<keyword evidence="3" id="KW-1185">Reference proteome</keyword>
<dbReference type="AlphaFoldDB" id="A0A109K0P1"/>
<feature type="chain" id="PRO_5007137370" description="DUF3551 domain-containing protein" evidence="1">
    <location>
        <begin position="20"/>
        <end position="81"/>
    </location>
</feature>
<dbReference type="EMBL" id="LNCU01000038">
    <property type="protein sequence ID" value="KWV58349.1"/>
    <property type="molecule type" value="Genomic_DNA"/>
</dbReference>
<comment type="caution">
    <text evidence="2">The sequence shown here is derived from an EMBL/GenBank/DDBJ whole genome shotgun (WGS) entry which is preliminary data.</text>
</comment>
<evidence type="ECO:0000313" key="2">
    <source>
        <dbReference type="EMBL" id="KWV58349.1"/>
    </source>
</evidence>
<dbReference type="Pfam" id="PF12071">
    <property type="entry name" value="DUF3551"/>
    <property type="match status" value="1"/>
</dbReference>
<dbReference type="Proteomes" id="UP000057737">
    <property type="component" value="Unassembled WGS sequence"/>
</dbReference>
<accession>A0A109K0P1</accession>
<keyword evidence="1" id="KW-0732">Signal</keyword>
<organism evidence="2 3">
    <name type="scientific">Bradyrhizobium macuxiense</name>
    <dbReference type="NCBI Taxonomy" id="1755647"/>
    <lineage>
        <taxon>Bacteria</taxon>
        <taxon>Pseudomonadati</taxon>
        <taxon>Pseudomonadota</taxon>
        <taxon>Alphaproteobacteria</taxon>
        <taxon>Hyphomicrobiales</taxon>
        <taxon>Nitrobacteraceae</taxon>
        <taxon>Bradyrhizobium</taxon>
    </lineage>
</organism>
<reference evidence="2 3" key="1">
    <citation type="submission" date="2015-11" db="EMBL/GenBank/DDBJ databases">
        <title>Draft Genome Sequence of the Strain BR 10303 (Bradyrhizobium sp.) isolated from nodules of Centrolobium paraense.</title>
        <authorList>
            <person name="Zelli J.E."/>
            <person name="Simoes-Araujo J.L."/>
            <person name="Barauna A.C."/>
            <person name="Silva K."/>
        </authorList>
    </citation>
    <scope>NUCLEOTIDE SEQUENCE [LARGE SCALE GENOMIC DNA]</scope>
    <source>
        <strain evidence="2 3">BR 10303</strain>
    </source>
</reference>
<evidence type="ECO:0000313" key="3">
    <source>
        <dbReference type="Proteomes" id="UP000057737"/>
    </source>
</evidence>
<dbReference type="InterPro" id="IPR021937">
    <property type="entry name" value="DUF3551"/>
</dbReference>
<feature type="signal peptide" evidence="1">
    <location>
        <begin position="1"/>
        <end position="19"/>
    </location>
</feature>
<proteinExistence type="predicted"/>
<evidence type="ECO:0000256" key="1">
    <source>
        <dbReference type="SAM" id="SignalP"/>
    </source>
</evidence>
<gene>
    <name evidence="2" type="ORF">AS156_34700</name>
</gene>
<name>A0A109K0P1_9BRAD</name>
<protein>
    <recommendedName>
        <fullName evidence="4">DUF3551 domain-containing protein</fullName>
    </recommendedName>
</protein>
<evidence type="ECO:0008006" key="4">
    <source>
        <dbReference type="Google" id="ProtNLM"/>
    </source>
</evidence>
<dbReference type="OrthoDB" id="8255753at2"/>
<sequence length="81" mass="8764">MRRLAPLALAFMLSVTAFAVSTDAASAAKYCLQGRHWGFPGNCAFHTRAQCMASASGTFATCGINPHYAFARQRGRSTRSY</sequence>